<comment type="caution">
    <text evidence="7">The sequence shown here is derived from an EMBL/GenBank/DDBJ whole genome shotgun (WGS) entry which is preliminary data.</text>
</comment>
<evidence type="ECO:0000313" key="8">
    <source>
        <dbReference type="Proteomes" id="UP001242129"/>
    </source>
</evidence>
<feature type="domain" description="O-antigen ligase-related" evidence="6">
    <location>
        <begin position="147"/>
        <end position="289"/>
    </location>
</feature>
<accession>A0AAW8AUX7</accession>
<feature type="transmembrane region" description="Helical" evidence="5">
    <location>
        <begin position="89"/>
        <end position="107"/>
    </location>
</feature>
<comment type="subcellular location">
    <subcellularLocation>
        <location evidence="1">Membrane</location>
        <topology evidence="1">Multi-pass membrane protein</topology>
    </subcellularLocation>
</comment>
<feature type="transmembrane region" description="Helical" evidence="5">
    <location>
        <begin position="116"/>
        <end position="139"/>
    </location>
</feature>
<sequence length="344" mass="40176">MYKSAIQIFTSIYILIFLLKESNIINLTMYHLVYFALGSVVFLFCMMNSEIIDYALMKFDAVIFNALISAIYFNILINKITFNDFLKNIIFVGLFLLVPTLVYKYIFGFFQRDIRFLLNGANVFGWLSGFYALLCLIFLRNKVYFLFFLVFLFCVFWSQSKGALISLFISSLLLVLYRNKFSLKAIGKVIMMIPIFFAFKFIASNYFSDSRINAIFRIIEGNTGDSDYGSVGIRFEMYNSALELFYSNMLTGIGLGDFSIYTNYDIMYPHNVPLELLAEMGFIGISFFIIFYLLFYTINKNFYLTIFVIYFFIVCLFSGDISYLRYSMVFVLLGLFIQPKYINE</sequence>
<keyword evidence="7" id="KW-0436">Ligase</keyword>
<reference evidence="7" key="1">
    <citation type="submission" date="2023-07" db="EMBL/GenBank/DDBJ databases">
        <title>Dynamics of blaOXA-23 gene transmission in Acinetobacter spp. from contaminated veterinary surfaces.</title>
        <authorList>
            <person name="Moreira Da Silva J."/>
            <person name="Menezes J."/>
            <person name="Fernandes L."/>
            <person name="Marques C."/>
            <person name="Amaral A."/>
            <person name="Timofte D."/>
            <person name="Pomba C."/>
        </authorList>
    </citation>
    <scope>NUCLEOTIDE SEQUENCE</scope>
    <source>
        <strain evidence="7">CMVB11Z4A1</strain>
    </source>
</reference>
<gene>
    <name evidence="7" type="ORF">Q8G51_15470</name>
</gene>
<dbReference type="EMBL" id="JAUUUS010000327">
    <property type="protein sequence ID" value="MDP1449142.1"/>
    <property type="molecule type" value="Genomic_DNA"/>
</dbReference>
<evidence type="ECO:0000313" key="7">
    <source>
        <dbReference type="EMBL" id="MDP1449142.1"/>
    </source>
</evidence>
<dbReference type="PANTHER" id="PTHR37422">
    <property type="entry name" value="TEICHURONIC ACID BIOSYNTHESIS PROTEIN TUAE"/>
    <property type="match status" value="1"/>
</dbReference>
<feature type="transmembrane region" description="Helical" evidence="5">
    <location>
        <begin position="302"/>
        <end position="319"/>
    </location>
</feature>
<dbReference type="InterPro" id="IPR051533">
    <property type="entry name" value="WaaL-like"/>
</dbReference>
<evidence type="ECO:0000256" key="2">
    <source>
        <dbReference type="ARBA" id="ARBA00022692"/>
    </source>
</evidence>
<protein>
    <submittedName>
        <fullName evidence="7">O-antigen ligase family protein</fullName>
    </submittedName>
</protein>
<feature type="transmembrane region" description="Helical" evidence="5">
    <location>
        <begin position="59"/>
        <end position="77"/>
    </location>
</feature>
<dbReference type="Pfam" id="PF04932">
    <property type="entry name" value="Wzy_C"/>
    <property type="match status" value="1"/>
</dbReference>
<dbReference type="GO" id="GO:0016874">
    <property type="term" value="F:ligase activity"/>
    <property type="evidence" value="ECO:0007669"/>
    <property type="project" value="UniProtKB-KW"/>
</dbReference>
<evidence type="ECO:0000256" key="1">
    <source>
        <dbReference type="ARBA" id="ARBA00004141"/>
    </source>
</evidence>
<dbReference type="Proteomes" id="UP001242129">
    <property type="component" value="Unassembled WGS sequence"/>
</dbReference>
<evidence type="ECO:0000256" key="3">
    <source>
        <dbReference type="ARBA" id="ARBA00022989"/>
    </source>
</evidence>
<dbReference type="InterPro" id="IPR007016">
    <property type="entry name" value="O-antigen_ligase-rel_domated"/>
</dbReference>
<evidence type="ECO:0000256" key="5">
    <source>
        <dbReference type="SAM" id="Phobius"/>
    </source>
</evidence>
<feature type="transmembrane region" description="Helical" evidence="5">
    <location>
        <begin position="145"/>
        <end position="177"/>
    </location>
</feature>
<feature type="transmembrane region" description="Helical" evidence="5">
    <location>
        <begin position="27"/>
        <end position="47"/>
    </location>
</feature>
<dbReference type="PANTHER" id="PTHR37422:SF13">
    <property type="entry name" value="LIPOPOLYSACCHARIDE BIOSYNTHESIS PROTEIN PA4999-RELATED"/>
    <property type="match status" value="1"/>
</dbReference>
<name>A0AAW8AUX7_ACILW</name>
<proteinExistence type="predicted"/>
<feature type="transmembrane region" description="Helical" evidence="5">
    <location>
        <begin position="189"/>
        <end position="207"/>
    </location>
</feature>
<dbReference type="AlphaFoldDB" id="A0AAW8AUX7"/>
<organism evidence="7 8">
    <name type="scientific">Acinetobacter lwoffii</name>
    <dbReference type="NCBI Taxonomy" id="28090"/>
    <lineage>
        <taxon>Bacteria</taxon>
        <taxon>Pseudomonadati</taxon>
        <taxon>Pseudomonadota</taxon>
        <taxon>Gammaproteobacteria</taxon>
        <taxon>Moraxellales</taxon>
        <taxon>Moraxellaceae</taxon>
        <taxon>Acinetobacter</taxon>
    </lineage>
</organism>
<feature type="transmembrane region" description="Helical" evidence="5">
    <location>
        <begin position="244"/>
        <end position="264"/>
    </location>
</feature>
<evidence type="ECO:0000256" key="4">
    <source>
        <dbReference type="ARBA" id="ARBA00023136"/>
    </source>
</evidence>
<keyword evidence="2 5" id="KW-0812">Transmembrane</keyword>
<feature type="transmembrane region" description="Helical" evidence="5">
    <location>
        <begin position="276"/>
        <end position="296"/>
    </location>
</feature>
<keyword evidence="4 5" id="KW-0472">Membrane</keyword>
<dbReference type="GO" id="GO:0016020">
    <property type="term" value="C:membrane"/>
    <property type="evidence" value="ECO:0007669"/>
    <property type="project" value="UniProtKB-SubCell"/>
</dbReference>
<dbReference type="RefSeq" id="WP_305158384.1">
    <property type="nucleotide sequence ID" value="NZ_JAUUUQ010000350.1"/>
</dbReference>
<evidence type="ECO:0000259" key="6">
    <source>
        <dbReference type="Pfam" id="PF04932"/>
    </source>
</evidence>
<keyword evidence="3 5" id="KW-1133">Transmembrane helix</keyword>